<dbReference type="GO" id="GO:0003700">
    <property type="term" value="F:DNA-binding transcription factor activity"/>
    <property type="evidence" value="ECO:0007669"/>
    <property type="project" value="InterPro"/>
</dbReference>
<keyword evidence="9" id="KW-1185">Reference proteome</keyword>
<evidence type="ECO:0000256" key="5">
    <source>
        <dbReference type="ARBA" id="ARBA00023242"/>
    </source>
</evidence>
<accession>A0A1U8FFW1</accession>
<proteinExistence type="predicted"/>
<dbReference type="OrthoDB" id="1939483at2759"/>
<dbReference type="KEGG" id="cann:107854705"/>
<feature type="compositionally biased region" description="Basic and acidic residues" evidence="6">
    <location>
        <begin position="66"/>
        <end position="76"/>
    </location>
</feature>
<name>A0A1U8FFW1_CAPAN</name>
<dbReference type="GO" id="GO:0045893">
    <property type="term" value="P:positive regulation of DNA-templated transcription"/>
    <property type="evidence" value="ECO:0000318"/>
    <property type="project" value="GO_Central"/>
</dbReference>
<sequence length="295" mass="34062">MEKKENNQPSMPTIYDNYYSLNEDPYCHNYQHPPMVDEEVALMVPQKEDKFKEEINASSQVSFHGDNVENRKANESKKKKRKRITRIKSSEEVENQRMIHIEVERNRRKQMNAHLHVLKSLMPSSYVQRGDQASIVGGAIEFVRELEQLLQCLESQKRRKLNGDDEYSSLMDIQDPQLLFAPNNNLPLTNENEIEMQEDRAEIKSCLADVEVKIIGSDNAIIKILSKRRPGQLINTISALQDLQLNIIHTNVTTIEETVLYSFNVKICGETRFTADNIANLVQQIFSFFHANSPL</sequence>
<evidence type="ECO:0000313" key="9">
    <source>
        <dbReference type="Proteomes" id="UP000222542"/>
    </source>
</evidence>
<dbReference type="OMA" id="SACCAWA"/>
<dbReference type="EMBL" id="AYRZ02000003">
    <property type="protein sequence ID" value="PHT85360.1"/>
    <property type="molecule type" value="Genomic_DNA"/>
</dbReference>
<dbReference type="InterPro" id="IPR045865">
    <property type="entry name" value="ACT-like_dom_sf"/>
</dbReference>
<keyword evidence="4" id="KW-0804">Transcription</keyword>
<dbReference type="SMR" id="A0A1U8FFW1"/>
<dbReference type="GO" id="GO:0010052">
    <property type="term" value="P:guard cell differentiation"/>
    <property type="evidence" value="ECO:0007669"/>
    <property type="project" value="InterPro"/>
</dbReference>
<organism evidence="8 9">
    <name type="scientific">Capsicum annuum</name>
    <name type="common">Capsicum pepper</name>
    <dbReference type="NCBI Taxonomy" id="4072"/>
    <lineage>
        <taxon>Eukaryota</taxon>
        <taxon>Viridiplantae</taxon>
        <taxon>Streptophyta</taxon>
        <taxon>Embryophyta</taxon>
        <taxon>Tracheophyta</taxon>
        <taxon>Spermatophyta</taxon>
        <taxon>Magnoliopsida</taxon>
        <taxon>eudicotyledons</taxon>
        <taxon>Gunneridae</taxon>
        <taxon>Pentapetalae</taxon>
        <taxon>asterids</taxon>
        <taxon>lamiids</taxon>
        <taxon>Solanales</taxon>
        <taxon>Solanaceae</taxon>
        <taxon>Solanoideae</taxon>
        <taxon>Capsiceae</taxon>
        <taxon>Capsicum</taxon>
    </lineage>
</organism>
<evidence type="ECO:0000256" key="3">
    <source>
        <dbReference type="ARBA" id="ARBA00023125"/>
    </source>
</evidence>
<dbReference type="STRING" id="4072.A0A1U8FFW1"/>
<evidence type="ECO:0000313" key="8">
    <source>
        <dbReference type="EMBL" id="PHT85360.1"/>
    </source>
</evidence>
<dbReference type="GO" id="GO:0010374">
    <property type="term" value="P:stomatal complex development"/>
    <property type="evidence" value="ECO:0000318"/>
    <property type="project" value="GO_Central"/>
</dbReference>
<gene>
    <name evidence="8" type="ORF">T459_07466</name>
</gene>
<dbReference type="Proteomes" id="UP000222542">
    <property type="component" value="Unassembled WGS sequence"/>
</dbReference>
<keyword evidence="2" id="KW-0805">Transcription regulation</keyword>
<dbReference type="AlphaFoldDB" id="A0A1U8FFW1"/>
<keyword evidence="3" id="KW-0238">DNA-binding</keyword>
<dbReference type="SUPFAM" id="SSF47459">
    <property type="entry name" value="HLH, helix-loop-helix DNA-binding domain"/>
    <property type="match status" value="1"/>
</dbReference>
<evidence type="ECO:0000256" key="1">
    <source>
        <dbReference type="ARBA" id="ARBA00004123"/>
    </source>
</evidence>
<dbReference type="Pfam" id="PF22754">
    <property type="entry name" value="bHLH-TF_ACT-like_plant"/>
    <property type="match status" value="1"/>
</dbReference>
<dbReference type="PROSITE" id="PS50888">
    <property type="entry name" value="BHLH"/>
    <property type="match status" value="1"/>
</dbReference>
<dbReference type="Pfam" id="PF00010">
    <property type="entry name" value="HLH"/>
    <property type="match status" value="1"/>
</dbReference>
<reference evidence="8 9" key="2">
    <citation type="journal article" date="2017" name="Genome Biol.">
        <title>New reference genome sequences of hot pepper reveal the massive evolution of plant disease-resistance genes by retroduplication.</title>
        <authorList>
            <person name="Kim S."/>
            <person name="Park J."/>
            <person name="Yeom S.I."/>
            <person name="Kim Y.M."/>
            <person name="Seo E."/>
            <person name="Kim K.T."/>
            <person name="Kim M.S."/>
            <person name="Lee J.M."/>
            <person name="Cheong K."/>
            <person name="Shin H.S."/>
            <person name="Kim S.B."/>
            <person name="Han K."/>
            <person name="Lee J."/>
            <person name="Park M."/>
            <person name="Lee H.A."/>
            <person name="Lee H.Y."/>
            <person name="Lee Y."/>
            <person name="Oh S."/>
            <person name="Lee J.H."/>
            <person name="Choi E."/>
            <person name="Choi E."/>
            <person name="Lee S.E."/>
            <person name="Jeon J."/>
            <person name="Kim H."/>
            <person name="Choi G."/>
            <person name="Song H."/>
            <person name="Lee J."/>
            <person name="Lee S.C."/>
            <person name="Kwon J.K."/>
            <person name="Lee H.Y."/>
            <person name="Koo N."/>
            <person name="Hong Y."/>
            <person name="Kim R.W."/>
            <person name="Kang W.H."/>
            <person name="Huh J.H."/>
            <person name="Kang B.C."/>
            <person name="Yang T.J."/>
            <person name="Lee Y.H."/>
            <person name="Bennetzen J.L."/>
            <person name="Choi D."/>
        </authorList>
    </citation>
    <scope>NUCLEOTIDE SEQUENCE [LARGE SCALE GENOMIC DNA]</scope>
    <source>
        <strain evidence="9">cv. CM334</strain>
    </source>
</reference>
<dbReference type="GO" id="GO:0046983">
    <property type="term" value="F:protein dimerization activity"/>
    <property type="evidence" value="ECO:0007669"/>
    <property type="project" value="InterPro"/>
</dbReference>
<dbReference type="InterPro" id="IPR044283">
    <property type="entry name" value="FAMA/SPEECHLESS/MUTE-like"/>
</dbReference>
<evidence type="ECO:0000259" key="7">
    <source>
        <dbReference type="PROSITE" id="PS50888"/>
    </source>
</evidence>
<dbReference type="PANTHER" id="PTHR46684">
    <property type="entry name" value="TRANSCRIPTION FACTOR FAMA"/>
    <property type="match status" value="1"/>
</dbReference>
<comment type="caution">
    <text evidence="8">The sequence shown here is derived from an EMBL/GenBank/DDBJ whole genome shotgun (WGS) entry which is preliminary data.</text>
</comment>
<evidence type="ECO:0000256" key="2">
    <source>
        <dbReference type="ARBA" id="ARBA00023015"/>
    </source>
</evidence>
<keyword evidence="5" id="KW-0539">Nucleus</keyword>
<dbReference type="InterPro" id="IPR036638">
    <property type="entry name" value="HLH_DNA-bd_sf"/>
</dbReference>
<evidence type="ECO:0000256" key="4">
    <source>
        <dbReference type="ARBA" id="ARBA00023163"/>
    </source>
</evidence>
<dbReference type="PANTHER" id="PTHR46684:SF8">
    <property type="entry name" value="TRANSCRIPTION FACTOR FAMA-LIKE ISOFORM X1"/>
    <property type="match status" value="1"/>
</dbReference>
<dbReference type="GO" id="GO:0003677">
    <property type="term" value="F:DNA binding"/>
    <property type="evidence" value="ECO:0007669"/>
    <property type="project" value="UniProtKB-KW"/>
</dbReference>
<dbReference type="InterPro" id="IPR054502">
    <property type="entry name" value="bHLH-TF_ACT-like_plant"/>
</dbReference>
<protein>
    <submittedName>
        <fullName evidence="8">Transcription factor FAMA</fullName>
    </submittedName>
</protein>
<dbReference type="InterPro" id="IPR011598">
    <property type="entry name" value="bHLH_dom"/>
</dbReference>
<comment type="subcellular location">
    <subcellularLocation>
        <location evidence="1">Nucleus</location>
    </subcellularLocation>
</comment>
<feature type="domain" description="BHLH" evidence="7">
    <location>
        <begin position="95"/>
        <end position="146"/>
    </location>
</feature>
<reference evidence="8 9" key="1">
    <citation type="journal article" date="2014" name="Nat. Genet.">
        <title>Genome sequence of the hot pepper provides insights into the evolution of pungency in Capsicum species.</title>
        <authorList>
            <person name="Kim S."/>
            <person name="Park M."/>
            <person name="Yeom S.I."/>
            <person name="Kim Y.M."/>
            <person name="Lee J.M."/>
            <person name="Lee H.A."/>
            <person name="Seo E."/>
            <person name="Choi J."/>
            <person name="Cheong K."/>
            <person name="Kim K.T."/>
            <person name="Jung K."/>
            <person name="Lee G.W."/>
            <person name="Oh S.K."/>
            <person name="Bae C."/>
            <person name="Kim S.B."/>
            <person name="Lee H.Y."/>
            <person name="Kim S.Y."/>
            <person name="Kim M.S."/>
            <person name="Kang B.C."/>
            <person name="Jo Y.D."/>
            <person name="Yang H.B."/>
            <person name="Jeong H.J."/>
            <person name="Kang W.H."/>
            <person name="Kwon J.K."/>
            <person name="Shin C."/>
            <person name="Lim J.Y."/>
            <person name="Park J.H."/>
            <person name="Huh J.H."/>
            <person name="Kim J.S."/>
            <person name="Kim B.D."/>
            <person name="Cohen O."/>
            <person name="Paran I."/>
            <person name="Suh M.C."/>
            <person name="Lee S.B."/>
            <person name="Kim Y.K."/>
            <person name="Shin Y."/>
            <person name="Noh S.J."/>
            <person name="Park J."/>
            <person name="Seo Y.S."/>
            <person name="Kwon S.Y."/>
            <person name="Kim H.A."/>
            <person name="Park J.M."/>
            <person name="Kim H.J."/>
            <person name="Choi S.B."/>
            <person name="Bosland P.W."/>
            <person name="Reeves G."/>
            <person name="Jo S.H."/>
            <person name="Lee B.W."/>
            <person name="Cho H.T."/>
            <person name="Choi H.S."/>
            <person name="Lee M.S."/>
            <person name="Yu Y."/>
            <person name="Do Choi Y."/>
            <person name="Park B.S."/>
            <person name="van Deynze A."/>
            <person name="Ashrafi H."/>
            <person name="Hill T."/>
            <person name="Kim W.T."/>
            <person name="Pai H.S."/>
            <person name="Ahn H.K."/>
            <person name="Yeam I."/>
            <person name="Giovannoni J.J."/>
            <person name="Rose J.K."/>
            <person name="Sorensen I."/>
            <person name="Lee S.J."/>
            <person name="Kim R.W."/>
            <person name="Choi I.Y."/>
            <person name="Choi B.S."/>
            <person name="Lim J.S."/>
            <person name="Lee Y.H."/>
            <person name="Choi D."/>
        </authorList>
    </citation>
    <scope>NUCLEOTIDE SEQUENCE [LARGE SCALE GENOMIC DNA]</scope>
    <source>
        <strain evidence="9">cv. CM334</strain>
    </source>
</reference>
<dbReference type="SMART" id="SM00353">
    <property type="entry name" value="HLH"/>
    <property type="match status" value="1"/>
</dbReference>
<dbReference type="GO" id="GO:0005634">
    <property type="term" value="C:nucleus"/>
    <property type="evidence" value="ECO:0000318"/>
    <property type="project" value="GO_Central"/>
</dbReference>
<dbReference type="Gene3D" id="4.10.280.10">
    <property type="entry name" value="Helix-loop-helix DNA-binding domain"/>
    <property type="match status" value="1"/>
</dbReference>
<evidence type="ECO:0000256" key="6">
    <source>
        <dbReference type="SAM" id="MobiDB-lite"/>
    </source>
</evidence>
<feature type="region of interest" description="Disordered" evidence="6">
    <location>
        <begin position="61"/>
        <end position="85"/>
    </location>
</feature>
<dbReference type="Gramene" id="PHT85360">
    <property type="protein sequence ID" value="PHT85360"/>
    <property type="gene ID" value="T459_07466"/>
</dbReference>
<dbReference type="SUPFAM" id="SSF55021">
    <property type="entry name" value="ACT-like"/>
    <property type="match status" value="1"/>
</dbReference>